<keyword evidence="2" id="KW-0732">Signal</keyword>
<keyword evidence="5" id="KW-1185">Reference proteome</keyword>
<dbReference type="Pfam" id="PF00144">
    <property type="entry name" value="Beta-lactamase"/>
    <property type="match status" value="1"/>
</dbReference>
<dbReference type="InterPro" id="IPR050491">
    <property type="entry name" value="AmpC-like"/>
</dbReference>
<dbReference type="Proteomes" id="UP000001964">
    <property type="component" value="Chromosome"/>
</dbReference>
<dbReference type="OrthoDB" id="119951at2"/>
<dbReference type="PANTHER" id="PTHR46825:SF8">
    <property type="entry name" value="BETA-LACTAMASE-RELATED"/>
    <property type="match status" value="1"/>
</dbReference>
<sequence length="464" mass="49813" precursor="true">MFRFVALVCATGCAGLALFVPSSPAQSALPATDLEQTTRDWLAPLVDRRDFSGVIMIRRGEDQPVALTFGYADWVDGTPMTAEARFPTGSITKSLTAAMVRRLIDEGRLSADAPVSRYVPELTGYGAVRIGDIISHTAGLARDFPADALPDARSDSLVAWLGGQTAPGPGPHEYAYSNLGYGILAVVVERVMNARFETLIATEFLVPLGMNDSRLARSDAAQGRDVPIGYAAGPLPLDLRAPMPDSPGLGAAGLVAPMRDLLRLADAVRTRRIDLFESDGSMTGSWSTLLVNGEPIYTIQGSVPGYSAGISILPTRDLTIVYGTNIESYSNWGLRDVLHALAQGRDAGSPNLRPATHGLTQSHLDAVGLYAGSPYGPVSVRSGDGGLDLILTQRNWRFHLTPTGEDALNWRLFNIDLEFERDEAGRVTTISAAEHGLTGDPRHWRMERTDLPPLPPAEPADSEN</sequence>
<dbReference type="eggNOG" id="COG1680">
    <property type="taxonomic scope" value="Bacteria"/>
</dbReference>
<dbReference type="KEGG" id="mmr:Mmar10_3047"/>
<proteinExistence type="predicted"/>
<name>Q0AK65_MARMM</name>
<feature type="compositionally biased region" description="Basic and acidic residues" evidence="1">
    <location>
        <begin position="440"/>
        <end position="450"/>
    </location>
</feature>
<dbReference type="Gene3D" id="3.40.710.10">
    <property type="entry name" value="DD-peptidase/beta-lactamase superfamily"/>
    <property type="match status" value="1"/>
</dbReference>
<feature type="signal peptide" evidence="2">
    <location>
        <begin position="1"/>
        <end position="27"/>
    </location>
</feature>
<reference evidence="4 5" key="1">
    <citation type="submission" date="2006-08" db="EMBL/GenBank/DDBJ databases">
        <title>Complete sequence of Maricaulis maris MCS10.</title>
        <authorList>
            <consortium name="US DOE Joint Genome Institute"/>
            <person name="Copeland A."/>
            <person name="Lucas S."/>
            <person name="Lapidus A."/>
            <person name="Barry K."/>
            <person name="Detter J.C."/>
            <person name="Glavina del Rio T."/>
            <person name="Hammon N."/>
            <person name="Israni S."/>
            <person name="Dalin E."/>
            <person name="Tice H."/>
            <person name="Pitluck S."/>
            <person name="Saunders E."/>
            <person name="Brettin T."/>
            <person name="Bruce D."/>
            <person name="Han C."/>
            <person name="Tapia R."/>
            <person name="Gilna P."/>
            <person name="Schmutz J."/>
            <person name="Larimer F."/>
            <person name="Land M."/>
            <person name="Hauser L."/>
            <person name="Kyrpides N."/>
            <person name="Mikhailova N."/>
            <person name="Viollier P."/>
            <person name="Stephens C."/>
            <person name="Richardson P."/>
        </authorList>
    </citation>
    <scope>NUCLEOTIDE SEQUENCE [LARGE SCALE GENOMIC DNA]</scope>
    <source>
        <strain evidence="4 5">MCS10</strain>
    </source>
</reference>
<dbReference type="STRING" id="394221.Mmar10_3047"/>
<dbReference type="HOGENOM" id="CLU_589000_0_0_5"/>
<gene>
    <name evidence="4" type="ordered locus">Mmar10_3047</name>
</gene>
<dbReference type="RefSeq" id="WP_011644972.1">
    <property type="nucleotide sequence ID" value="NC_008347.1"/>
</dbReference>
<dbReference type="SUPFAM" id="SSF56601">
    <property type="entry name" value="beta-lactamase/transpeptidase-like"/>
    <property type="match status" value="1"/>
</dbReference>
<evidence type="ECO:0000313" key="4">
    <source>
        <dbReference type="EMBL" id="ABI67328.1"/>
    </source>
</evidence>
<protein>
    <submittedName>
        <fullName evidence="4">Beta-lactamase</fullName>
    </submittedName>
</protein>
<dbReference type="InterPro" id="IPR001466">
    <property type="entry name" value="Beta-lactam-related"/>
</dbReference>
<accession>Q0AK65</accession>
<evidence type="ECO:0000256" key="1">
    <source>
        <dbReference type="SAM" id="MobiDB-lite"/>
    </source>
</evidence>
<dbReference type="AlphaFoldDB" id="Q0AK65"/>
<evidence type="ECO:0000313" key="5">
    <source>
        <dbReference type="Proteomes" id="UP000001964"/>
    </source>
</evidence>
<feature type="chain" id="PRO_5004168140" evidence="2">
    <location>
        <begin position="28"/>
        <end position="464"/>
    </location>
</feature>
<evidence type="ECO:0000259" key="3">
    <source>
        <dbReference type="Pfam" id="PF00144"/>
    </source>
</evidence>
<evidence type="ECO:0000256" key="2">
    <source>
        <dbReference type="SAM" id="SignalP"/>
    </source>
</evidence>
<organism evidence="4 5">
    <name type="scientific">Maricaulis maris (strain MCS10)</name>
    <name type="common">Caulobacter maris</name>
    <dbReference type="NCBI Taxonomy" id="394221"/>
    <lineage>
        <taxon>Bacteria</taxon>
        <taxon>Pseudomonadati</taxon>
        <taxon>Pseudomonadota</taxon>
        <taxon>Alphaproteobacteria</taxon>
        <taxon>Maricaulales</taxon>
        <taxon>Maricaulaceae</taxon>
        <taxon>Maricaulis</taxon>
    </lineage>
</organism>
<dbReference type="PANTHER" id="PTHR46825">
    <property type="entry name" value="D-ALANYL-D-ALANINE-CARBOXYPEPTIDASE/ENDOPEPTIDASE AMPH"/>
    <property type="match status" value="1"/>
</dbReference>
<dbReference type="EMBL" id="CP000449">
    <property type="protein sequence ID" value="ABI67328.1"/>
    <property type="molecule type" value="Genomic_DNA"/>
</dbReference>
<dbReference type="InterPro" id="IPR012338">
    <property type="entry name" value="Beta-lactam/transpept-like"/>
</dbReference>
<feature type="region of interest" description="Disordered" evidence="1">
    <location>
        <begin position="438"/>
        <end position="464"/>
    </location>
</feature>
<feature type="domain" description="Beta-lactamase-related" evidence="3">
    <location>
        <begin position="40"/>
        <end position="328"/>
    </location>
</feature>